<dbReference type="RefSeq" id="WP_048045465.1">
    <property type="nucleotide sequence ID" value="NZ_JJQQ01000111.1"/>
</dbReference>
<evidence type="ECO:0000313" key="6">
    <source>
        <dbReference type="Proteomes" id="UP000033933"/>
    </source>
</evidence>
<dbReference type="InterPro" id="IPR044946">
    <property type="entry name" value="Restrct_endonuc_typeI_TRD_sf"/>
</dbReference>
<dbReference type="Gene3D" id="3.90.220.20">
    <property type="entry name" value="DNA methylase specificity domains"/>
    <property type="match status" value="2"/>
</dbReference>
<evidence type="ECO:0000256" key="2">
    <source>
        <dbReference type="ARBA" id="ARBA00022747"/>
    </source>
</evidence>
<dbReference type="GO" id="GO:0003677">
    <property type="term" value="F:DNA binding"/>
    <property type="evidence" value="ECO:0007669"/>
    <property type="project" value="UniProtKB-KW"/>
</dbReference>
<dbReference type="CDD" id="cd17267">
    <property type="entry name" value="RMtype1_S_EcoAO83I-TRD1-CR1_like"/>
    <property type="match status" value="1"/>
</dbReference>
<name>A0A0F8RY77_METMZ</name>
<dbReference type="PANTHER" id="PTHR30408">
    <property type="entry name" value="TYPE-1 RESTRICTION ENZYME ECOKI SPECIFICITY PROTEIN"/>
    <property type="match status" value="1"/>
</dbReference>
<dbReference type="Pfam" id="PF01420">
    <property type="entry name" value="Methylase_S"/>
    <property type="match status" value="1"/>
</dbReference>
<dbReference type="AlphaFoldDB" id="A0A0F8RY77"/>
<dbReference type="Proteomes" id="UP000033933">
    <property type="component" value="Unassembled WGS sequence"/>
</dbReference>
<organism evidence="5 6">
    <name type="scientific">Methanosarcina mazei</name>
    <name type="common">Methanosarcina frisia</name>
    <dbReference type="NCBI Taxonomy" id="2209"/>
    <lineage>
        <taxon>Archaea</taxon>
        <taxon>Methanobacteriati</taxon>
        <taxon>Methanobacteriota</taxon>
        <taxon>Stenosarchaea group</taxon>
        <taxon>Methanomicrobia</taxon>
        <taxon>Methanosarcinales</taxon>
        <taxon>Methanosarcinaceae</taxon>
        <taxon>Methanosarcina</taxon>
    </lineage>
</organism>
<evidence type="ECO:0000256" key="3">
    <source>
        <dbReference type="ARBA" id="ARBA00023125"/>
    </source>
</evidence>
<protein>
    <recommendedName>
        <fullName evidence="4">Type I restriction modification DNA specificity domain-containing protein</fullName>
    </recommendedName>
</protein>
<accession>A0A0F8RY77</accession>
<dbReference type="InterPro" id="IPR052021">
    <property type="entry name" value="Type-I_RS_S_subunit"/>
</dbReference>
<gene>
    <name evidence="5" type="ORF">DU87_17610</name>
</gene>
<evidence type="ECO:0000259" key="4">
    <source>
        <dbReference type="Pfam" id="PF01420"/>
    </source>
</evidence>
<dbReference type="PANTHER" id="PTHR30408:SF13">
    <property type="entry name" value="TYPE I RESTRICTION ENZYME HINDI SPECIFICITY SUBUNIT"/>
    <property type="match status" value="1"/>
</dbReference>
<keyword evidence="2" id="KW-0680">Restriction system</keyword>
<dbReference type="EMBL" id="JJQQ01000111">
    <property type="protein sequence ID" value="KKH65909.1"/>
    <property type="molecule type" value="Genomic_DNA"/>
</dbReference>
<dbReference type="InterPro" id="IPR000055">
    <property type="entry name" value="Restrct_endonuc_typeI_TRD"/>
</dbReference>
<dbReference type="SUPFAM" id="SSF116734">
    <property type="entry name" value="DNA methylase specificity domain"/>
    <property type="match status" value="2"/>
</dbReference>
<dbReference type="PATRIC" id="fig|2209.87.peg.3858"/>
<keyword evidence="3" id="KW-0238">DNA-binding</keyword>
<reference evidence="5 6" key="1">
    <citation type="journal article" date="2015" name="ISME J.">
        <title>Genomic and phenotypic differentiation among Methanosarcina mazei populations from Columbia River sediment.</title>
        <authorList>
            <person name="Youngblut N.D."/>
            <person name="Wirth J.S."/>
            <person name="Henriksen J.R."/>
            <person name="Smith M."/>
            <person name="Simon H."/>
            <person name="Metcalf W.W."/>
            <person name="Whitaker R.J."/>
        </authorList>
    </citation>
    <scope>NUCLEOTIDE SEQUENCE [LARGE SCALE GENOMIC DNA]</scope>
    <source>
        <strain evidence="5 6">1.H.M.0.1</strain>
    </source>
</reference>
<sequence length="457" mass="50939">MSCDWQELTLADIAESKGGLVDGPFGSNLPASCYVEDGVPVIRGSNLTVGLERFKSEDFVYVSSETLKLIKRSECLPNDIVFTKKGTLGQTGLVPSDSRYERYLLSSNQMRLRVNTNLADPEYVYYYVSSKASVEKIKRDSEFTGVPKINLDYLKKFPIIVPKLTVQKKISKILSGFDYKISVNHQINQTLESMAQAIFKSWFVDFEPVKAKIAAVEAGEDAEGVTRAAMSVISGKADEELDQLQAEQPEHYTQLKTTAELFPAAMQDSEFGEIPEGWRIKKVNEILELAYGKPLKEDVRLPGNIPVYGSNGQIGWHNEKLVDGPGIVVGRKGNPGTVTWVHTHFYPIDTTFYAMPKGPVKSLYYLLYTLKKQKLPLLAADSAVPGLNRNMVYMNKMIVPQRDILDLFDIQLTKIYQKIQVNKEQSEVLAAIRDISLPKLLSGELPVDAAEVVGGDL</sequence>
<evidence type="ECO:0000256" key="1">
    <source>
        <dbReference type="ARBA" id="ARBA00010923"/>
    </source>
</evidence>
<evidence type="ECO:0000313" key="5">
    <source>
        <dbReference type="EMBL" id="KKH65909.1"/>
    </source>
</evidence>
<feature type="domain" description="Type I restriction modification DNA specificity" evidence="4">
    <location>
        <begin position="4"/>
        <end position="192"/>
    </location>
</feature>
<dbReference type="GO" id="GO:0009307">
    <property type="term" value="P:DNA restriction-modification system"/>
    <property type="evidence" value="ECO:0007669"/>
    <property type="project" value="UniProtKB-KW"/>
</dbReference>
<proteinExistence type="inferred from homology"/>
<comment type="caution">
    <text evidence="5">The sequence shown here is derived from an EMBL/GenBank/DDBJ whole genome shotgun (WGS) entry which is preliminary data.</text>
</comment>
<comment type="similarity">
    <text evidence="1">Belongs to the type-I restriction system S methylase family.</text>
</comment>